<feature type="transmembrane region" description="Helical" evidence="1">
    <location>
        <begin position="65"/>
        <end position="83"/>
    </location>
</feature>
<organism evidence="2 3">
    <name type="scientific">Dictyocaulus viviparus</name>
    <name type="common">Bovine lungworm</name>
    <dbReference type="NCBI Taxonomy" id="29172"/>
    <lineage>
        <taxon>Eukaryota</taxon>
        <taxon>Metazoa</taxon>
        <taxon>Ecdysozoa</taxon>
        <taxon>Nematoda</taxon>
        <taxon>Chromadorea</taxon>
        <taxon>Rhabditida</taxon>
        <taxon>Rhabditina</taxon>
        <taxon>Rhabditomorpha</taxon>
        <taxon>Strongyloidea</taxon>
        <taxon>Metastrongylidae</taxon>
        <taxon>Dictyocaulus</taxon>
    </lineage>
</organism>
<dbReference type="OrthoDB" id="5851255at2759"/>
<keyword evidence="1" id="KW-0472">Membrane</keyword>
<evidence type="ECO:0008006" key="4">
    <source>
        <dbReference type="Google" id="ProtNLM"/>
    </source>
</evidence>
<keyword evidence="3" id="KW-1185">Reference proteome</keyword>
<evidence type="ECO:0000313" key="2">
    <source>
        <dbReference type="EMBL" id="KJH46736.1"/>
    </source>
</evidence>
<reference evidence="3" key="2">
    <citation type="journal article" date="2016" name="Sci. Rep.">
        <title>Dictyocaulus viviparus genome, variome and transcriptome elucidate lungworm biology and support future intervention.</title>
        <authorList>
            <person name="McNulty S.N."/>
            <person name="Strube C."/>
            <person name="Rosa B.A."/>
            <person name="Martin J.C."/>
            <person name="Tyagi R."/>
            <person name="Choi Y.J."/>
            <person name="Wang Q."/>
            <person name="Hallsworth Pepin K."/>
            <person name="Zhang X."/>
            <person name="Ozersky P."/>
            <person name="Wilson R.K."/>
            <person name="Sternberg P.W."/>
            <person name="Gasser R.B."/>
            <person name="Mitreva M."/>
        </authorList>
    </citation>
    <scope>NUCLEOTIDE SEQUENCE [LARGE SCALE GENOMIC DNA]</scope>
    <source>
        <strain evidence="3">HannoverDv2000</strain>
    </source>
</reference>
<name>A0A0D8XWL8_DICVI</name>
<keyword evidence="1" id="KW-0812">Transmembrane</keyword>
<evidence type="ECO:0000256" key="1">
    <source>
        <dbReference type="SAM" id="Phobius"/>
    </source>
</evidence>
<keyword evidence="1" id="KW-1133">Transmembrane helix</keyword>
<accession>A0A0D8XWL8</accession>
<protein>
    <recommendedName>
        <fullName evidence="4">Protein quiver</fullName>
    </recommendedName>
</protein>
<dbReference type="Proteomes" id="UP000053766">
    <property type="component" value="Unassembled WGS sequence"/>
</dbReference>
<sequence length="84" mass="9598">MYFHSISVSHNNAYVSKGCENLTYAIGHYEPQMKLKNYCRTEVVFGIESMICYCRDRDFCNSSSTLSVIIPLSLVLVVVLLRIL</sequence>
<proteinExistence type="predicted"/>
<reference evidence="2 3" key="1">
    <citation type="submission" date="2013-11" db="EMBL/GenBank/DDBJ databases">
        <title>Draft genome of the bovine lungworm Dictyocaulus viviparus.</title>
        <authorList>
            <person name="Mitreva M."/>
        </authorList>
    </citation>
    <scope>NUCLEOTIDE SEQUENCE [LARGE SCALE GENOMIC DNA]</scope>
    <source>
        <strain evidence="2 3">HannoverDv2000</strain>
    </source>
</reference>
<dbReference type="EMBL" id="KN716337">
    <property type="protein sequence ID" value="KJH46736.1"/>
    <property type="molecule type" value="Genomic_DNA"/>
</dbReference>
<gene>
    <name evidence="2" type="ORF">DICVIV_07189</name>
</gene>
<evidence type="ECO:0000313" key="3">
    <source>
        <dbReference type="Proteomes" id="UP000053766"/>
    </source>
</evidence>
<dbReference type="AlphaFoldDB" id="A0A0D8XWL8"/>